<name>A0ABW8A5U8_9ACTN</name>
<organism evidence="1 2">
    <name type="scientific">Nonomuraea indica</name>
    <dbReference type="NCBI Taxonomy" id="1581193"/>
    <lineage>
        <taxon>Bacteria</taxon>
        <taxon>Bacillati</taxon>
        <taxon>Actinomycetota</taxon>
        <taxon>Actinomycetes</taxon>
        <taxon>Streptosporangiales</taxon>
        <taxon>Streptosporangiaceae</taxon>
        <taxon>Nonomuraea</taxon>
    </lineage>
</organism>
<sequence length="175" mass="18812">MPPHCDSLSGPVVTAAKEALAARDVDVVLPYVHAGGEDEVRRAFSRVLPMRALGPEAADLADQWFYETVVRVHRAGEHAPFTGLKPAGEDEGPVLPLAEKAVETGSAEEVHAFLDAELRQALQHRLGEVVRLARERDGTVASARAHVAAMLGFEVYCHHLHRALVSGAHAGHQEG</sequence>
<protein>
    <submittedName>
        <fullName evidence="1">DUF6448 family protein</fullName>
    </submittedName>
</protein>
<gene>
    <name evidence="1" type="ORF">ACIBP5_18055</name>
</gene>
<dbReference type="Proteomes" id="UP001612928">
    <property type="component" value="Unassembled WGS sequence"/>
</dbReference>
<reference evidence="1 2" key="1">
    <citation type="submission" date="2024-10" db="EMBL/GenBank/DDBJ databases">
        <title>The Natural Products Discovery Center: Release of the First 8490 Sequenced Strains for Exploring Actinobacteria Biosynthetic Diversity.</title>
        <authorList>
            <person name="Kalkreuter E."/>
            <person name="Kautsar S.A."/>
            <person name="Yang D."/>
            <person name="Bader C.D."/>
            <person name="Teijaro C.N."/>
            <person name="Fluegel L."/>
            <person name="Davis C.M."/>
            <person name="Simpson J.R."/>
            <person name="Lauterbach L."/>
            <person name="Steele A.D."/>
            <person name="Gui C."/>
            <person name="Meng S."/>
            <person name="Li G."/>
            <person name="Viehrig K."/>
            <person name="Ye F."/>
            <person name="Su P."/>
            <person name="Kiefer A.F."/>
            <person name="Nichols A."/>
            <person name="Cepeda A.J."/>
            <person name="Yan W."/>
            <person name="Fan B."/>
            <person name="Jiang Y."/>
            <person name="Adhikari A."/>
            <person name="Zheng C.-J."/>
            <person name="Schuster L."/>
            <person name="Cowan T.M."/>
            <person name="Smanski M.J."/>
            <person name="Chevrette M.G."/>
            <person name="De Carvalho L.P.S."/>
            <person name="Shen B."/>
        </authorList>
    </citation>
    <scope>NUCLEOTIDE SEQUENCE [LARGE SCALE GENOMIC DNA]</scope>
    <source>
        <strain evidence="1 2">NPDC049503</strain>
    </source>
</reference>
<dbReference type="RefSeq" id="WP_397021819.1">
    <property type="nucleotide sequence ID" value="NZ_JBITMB010000004.1"/>
</dbReference>
<evidence type="ECO:0000313" key="2">
    <source>
        <dbReference type="Proteomes" id="UP001612928"/>
    </source>
</evidence>
<keyword evidence="2" id="KW-1185">Reference proteome</keyword>
<evidence type="ECO:0000313" key="1">
    <source>
        <dbReference type="EMBL" id="MFI7441867.1"/>
    </source>
</evidence>
<dbReference type="InterPro" id="IPR045613">
    <property type="entry name" value="DUF6448"/>
</dbReference>
<dbReference type="EMBL" id="JBITMB010000004">
    <property type="protein sequence ID" value="MFI7441867.1"/>
    <property type="molecule type" value="Genomic_DNA"/>
</dbReference>
<proteinExistence type="predicted"/>
<comment type="caution">
    <text evidence="1">The sequence shown here is derived from an EMBL/GenBank/DDBJ whole genome shotgun (WGS) entry which is preliminary data.</text>
</comment>
<accession>A0ABW8A5U8</accession>
<dbReference type="Pfam" id="PF20046">
    <property type="entry name" value="DUF6448"/>
    <property type="match status" value="1"/>
</dbReference>